<gene>
    <name evidence="3" type="ORF">PR048_009604</name>
</gene>
<organism evidence="3 4">
    <name type="scientific">Dryococelus australis</name>
    <dbReference type="NCBI Taxonomy" id="614101"/>
    <lineage>
        <taxon>Eukaryota</taxon>
        <taxon>Metazoa</taxon>
        <taxon>Ecdysozoa</taxon>
        <taxon>Arthropoda</taxon>
        <taxon>Hexapoda</taxon>
        <taxon>Insecta</taxon>
        <taxon>Pterygota</taxon>
        <taxon>Neoptera</taxon>
        <taxon>Polyneoptera</taxon>
        <taxon>Phasmatodea</taxon>
        <taxon>Verophasmatodea</taxon>
        <taxon>Anareolatae</taxon>
        <taxon>Phasmatidae</taxon>
        <taxon>Eurycanthinae</taxon>
        <taxon>Dryococelus</taxon>
    </lineage>
</organism>
<dbReference type="EMBL" id="JARBHB010000003">
    <property type="protein sequence ID" value="KAJ8890097.1"/>
    <property type="molecule type" value="Genomic_DNA"/>
</dbReference>
<dbReference type="PANTHER" id="PTHR37984:SF13">
    <property type="entry name" value="RIBONUCLEASE H"/>
    <property type="match status" value="1"/>
</dbReference>
<dbReference type="InterPro" id="IPR012337">
    <property type="entry name" value="RNaseH-like_sf"/>
</dbReference>
<dbReference type="InterPro" id="IPR001584">
    <property type="entry name" value="Integrase_cat-core"/>
</dbReference>
<sequence length="194" mass="22065">MKLLAYLYEHWKVIDTDIEYLFRSCSEFVAIKNSPAKAPSHPWEETEHNWNGFPEVMVSDNATIFTSEEFAQFYKVPGIFQKFCEAGHPATNSFAEHKVEMLKNRLAQFQTRIILGSPFLLPGYTFEHWDVSCETAHRTTPINRGPASSQENSSFDPQPKSPMSDDRQLNKPNLGDLTEIMDPDMVGATRCGTV</sequence>
<accession>A0ABQ9I0C9</accession>
<dbReference type="Gene3D" id="3.30.420.10">
    <property type="entry name" value="Ribonuclease H-like superfamily/Ribonuclease H"/>
    <property type="match status" value="1"/>
</dbReference>
<evidence type="ECO:0000256" key="1">
    <source>
        <dbReference type="SAM" id="MobiDB-lite"/>
    </source>
</evidence>
<feature type="region of interest" description="Disordered" evidence="1">
    <location>
        <begin position="137"/>
        <end position="194"/>
    </location>
</feature>
<keyword evidence="4" id="KW-1185">Reference proteome</keyword>
<evidence type="ECO:0000313" key="3">
    <source>
        <dbReference type="EMBL" id="KAJ8890097.1"/>
    </source>
</evidence>
<proteinExistence type="predicted"/>
<dbReference type="InterPro" id="IPR036397">
    <property type="entry name" value="RNaseH_sf"/>
</dbReference>
<comment type="caution">
    <text evidence="3">The sequence shown here is derived from an EMBL/GenBank/DDBJ whole genome shotgun (WGS) entry which is preliminary data.</text>
</comment>
<dbReference type="Proteomes" id="UP001159363">
    <property type="component" value="Chromosome 3"/>
</dbReference>
<name>A0ABQ9I0C9_9NEOP</name>
<protein>
    <recommendedName>
        <fullName evidence="2">Integrase catalytic domain-containing protein</fullName>
    </recommendedName>
</protein>
<evidence type="ECO:0000313" key="4">
    <source>
        <dbReference type="Proteomes" id="UP001159363"/>
    </source>
</evidence>
<feature type="domain" description="Integrase catalytic" evidence="2">
    <location>
        <begin position="52"/>
        <end position="106"/>
    </location>
</feature>
<dbReference type="SUPFAM" id="SSF53098">
    <property type="entry name" value="Ribonuclease H-like"/>
    <property type="match status" value="1"/>
</dbReference>
<dbReference type="PROSITE" id="PS50994">
    <property type="entry name" value="INTEGRASE"/>
    <property type="match status" value="1"/>
</dbReference>
<dbReference type="PANTHER" id="PTHR37984">
    <property type="entry name" value="PROTEIN CBG26694"/>
    <property type="match status" value="1"/>
</dbReference>
<reference evidence="3 4" key="1">
    <citation type="submission" date="2023-02" db="EMBL/GenBank/DDBJ databases">
        <title>LHISI_Scaffold_Assembly.</title>
        <authorList>
            <person name="Stuart O.P."/>
            <person name="Cleave R."/>
            <person name="Magrath M.J.L."/>
            <person name="Mikheyev A.S."/>
        </authorList>
    </citation>
    <scope>NUCLEOTIDE SEQUENCE [LARGE SCALE GENOMIC DNA]</scope>
    <source>
        <strain evidence="3">Daus_M_001</strain>
        <tissue evidence="3">Leg muscle</tissue>
    </source>
</reference>
<evidence type="ECO:0000259" key="2">
    <source>
        <dbReference type="PROSITE" id="PS50994"/>
    </source>
</evidence>
<feature type="compositionally biased region" description="Polar residues" evidence="1">
    <location>
        <begin position="138"/>
        <end position="156"/>
    </location>
</feature>
<dbReference type="InterPro" id="IPR050951">
    <property type="entry name" value="Retrovirus_Pol_polyprotein"/>
</dbReference>